<name>A0A8H3P390_9EURO</name>
<dbReference type="AlphaFoldDB" id="A0A8H3P390"/>
<evidence type="ECO:0000256" key="2">
    <source>
        <dbReference type="SAM" id="MobiDB-lite"/>
    </source>
</evidence>
<feature type="coiled-coil region" evidence="1">
    <location>
        <begin position="64"/>
        <end position="91"/>
    </location>
</feature>
<accession>A0A8H3P390</accession>
<evidence type="ECO:0000313" key="4">
    <source>
        <dbReference type="Proteomes" id="UP000465221"/>
    </source>
</evidence>
<reference evidence="3 4" key="1">
    <citation type="submission" date="2020-01" db="EMBL/GenBank/DDBJ databases">
        <title>Draft genome sequence of Aspergillus udagawae IFM 46972.</title>
        <authorList>
            <person name="Takahashi H."/>
            <person name="Yaguchi T."/>
        </authorList>
    </citation>
    <scope>NUCLEOTIDE SEQUENCE [LARGE SCALE GENOMIC DNA]</scope>
    <source>
        <strain evidence="3 4">IFM 46972</strain>
    </source>
</reference>
<sequence>MGSLRLHLQGIETQAYRNNPSWMTLMPLYPRIPLEADRSCVTQLTPPAVDPGQEASGDITRPTLDAYLDQLQKVQEEQGELEKRIERECLEEELHPSREEQPFLDLVPQGQQTPIMGASGDEPTDMAQDQAAASPPRPGDSSVRGHSPSVDNIPQVGETPPLSEYVEISFWNYEREAWRLSDHLEIDPSDPSPVERVAKKYTRKDYSLYDKNMQSLSPAQCYRAATIDGNNAVFIISAHEEEKLAADGRFVNDEKFLLLVSRCSINQSQ</sequence>
<organism evidence="3 4">
    <name type="scientific">Aspergillus udagawae</name>
    <dbReference type="NCBI Taxonomy" id="91492"/>
    <lineage>
        <taxon>Eukaryota</taxon>
        <taxon>Fungi</taxon>
        <taxon>Dikarya</taxon>
        <taxon>Ascomycota</taxon>
        <taxon>Pezizomycotina</taxon>
        <taxon>Eurotiomycetes</taxon>
        <taxon>Eurotiomycetidae</taxon>
        <taxon>Eurotiales</taxon>
        <taxon>Aspergillaceae</taxon>
        <taxon>Aspergillus</taxon>
        <taxon>Aspergillus subgen. Fumigati</taxon>
    </lineage>
</organism>
<evidence type="ECO:0000313" key="3">
    <source>
        <dbReference type="EMBL" id="GFF40857.1"/>
    </source>
</evidence>
<protein>
    <submittedName>
        <fullName evidence="3">Uncharacterized protein</fullName>
    </submittedName>
</protein>
<dbReference type="Proteomes" id="UP000465221">
    <property type="component" value="Unassembled WGS sequence"/>
</dbReference>
<gene>
    <name evidence="3" type="ORF">IFM46972_06353</name>
</gene>
<keyword evidence="1" id="KW-0175">Coiled coil</keyword>
<dbReference type="EMBL" id="BLKC01000042">
    <property type="protein sequence ID" value="GFF40857.1"/>
    <property type="molecule type" value="Genomic_DNA"/>
</dbReference>
<comment type="caution">
    <text evidence="3">The sequence shown here is derived from an EMBL/GenBank/DDBJ whole genome shotgun (WGS) entry which is preliminary data.</text>
</comment>
<feature type="region of interest" description="Disordered" evidence="2">
    <location>
        <begin position="110"/>
        <end position="158"/>
    </location>
</feature>
<evidence type="ECO:0000256" key="1">
    <source>
        <dbReference type="SAM" id="Coils"/>
    </source>
</evidence>
<proteinExistence type="predicted"/>